<dbReference type="GO" id="GO:0046872">
    <property type="term" value="F:metal ion binding"/>
    <property type="evidence" value="ECO:0007669"/>
    <property type="project" value="UniProtKB-KW"/>
</dbReference>
<dbReference type="GO" id="GO:0050118">
    <property type="term" value="F:N-acetyldiaminopimelate deacetylase activity"/>
    <property type="evidence" value="ECO:0007669"/>
    <property type="project" value="UniProtKB-ARBA"/>
</dbReference>
<dbReference type="PIRSF" id="PIRSF005962">
    <property type="entry name" value="Pept_M20D_amidohydro"/>
    <property type="match status" value="1"/>
</dbReference>
<organism evidence="4 5">
    <name type="scientific">Enhydrobacter aerosaccus</name>
    <dbReference type="NCBI Taxonomy" id="225324"/>
    <lineage>
        <taxon>Bacteria</taxon>
        <taxon>Pseudomonadati</taxon>
        <taxon>Pseudomonadota</taxon>
        <taxon>Alphaproteobacteria</taxon>
        <taxon>Hyphomicrobiales</taxon>
        <taxon>Enhydrobacter</taxon>
    </lineage>
</organism>
<dbReference type="SUPFAM" id="SSF55031">
    <property type="entry name" value="Bacterial exopeptidase dimerisation domain"/>
    <property type="match status" value="1"/>
</dbReference>
<dbReference type="InterPro" id="IPR036264">
    <property type="entry name" value="Bact_exopeptidase_dim_dom"/>
</dbReference>
<keyword evidence="2" id="KW-0479">Metal-binding</keyword>
<evidence type="ECO:0000313" key="5">
    <source>
        <dbReference type="Proteomes" id="UP000190092"/>
    </source>
</evidence>
<dbReference type="Gene3D" id="3.30.70.360">
    <property type="match status" value="1"/>
</dbReference>
<dbReference type="STRING" id="225324.SAMN02745126_04283"/>
<dbReference type="Proteomes" id="UP000190092">
    <property type="component" value="Unassembled WGS sequence"/>
</dbReference>
<dbReference type="GO" id="GO:0019877">
    <property type="term" value="P:diaminopimelate biosynthetic process"/>
    <property type="evidence" value="ECO:0007669"/>
    <property type="project" value="UniProtKB-ARBA"/>
</dbReference>
<accession>A0A1T4S1M7</accession>
<evidence type="ECO:0000256" key="2">
    <source>
        <dbReference type="PIRSR" id="PIRSR005962-1"/>
    </source>
</evidence>
<dbReference type="InterPro" id="IPR017439">
    <property type="entry name" value="Amidohydrolase"/>
</dbReference>
<feature type="binding site" evidence="2">
    <location>
        <position position="361"/>
    </location>
    <ligand>
        <name>Mn(2+)</name>
        <dbReference type="ChEBI" id="CHEBI:29035"/>
        <label>2</label>
    </ligand>
</feature>
<dbReference type="OrthoDB" id="9777385at2"/>
<dbReference type="Pfam" id="PF01546">
    <property type="entry name" value="Peptidase_M20"/>
    <property type="match status" value="1"/>
</dbReference>
<dbReference type="NCBIfam" id="TIGR01891">
    <property type="entry name" value="amidohydrolases"/>
    <property type="match status" value="1"/>
</dbReference>
<evidence type="ECO:0000256" key="1">
    <source>
        <dbReference type="ARBA" id="ARBA00022801"/>
    </source>
</evidence>
<dbReference type="AlphaFoldDB" id="A0A1T4S1M7"/>
<feature type="binding site" evidence="2">
    <location>
        <position position="103"/>
    </location>
    <ligand>
        <name>Mn(2+)</name>
        <dbReference type="ChEBI" id="CHEBI:29035"/>
        <label>2</label>
    </ligand>
</feature>
<dbReference type="EMBL" id="FUWJ01000006">
    <property type="protein sequence ID" value="SKA22143.1"/>
    <property type="molecule type" value="Genomic_DNA"/>
</dbReference>
<keyword evidence="5" id="KW-1185">Reference proteome</keyword>
<dbReference type="PANTHER" id="PTHR11014">
    <property type="entry name" value="PEPTIDASE M20 FAMILY MEMBER"/>
    <property type="match status" value="1"/>
</dbReference>
<reference evidence="5" key="1">
    <citation type="submission" date="2017-02" db="EMBL/GenBank/DDBJ databases">
        <authorList>
            <person name="Varghese N."/>
            <person name="Submissions S."/>
        </authorList>
    </citation>
    <scope>NUCLEOTIDE SEQUENCE [LARGE SCALE GENOMIC DNA]</scope>
    <source>
        <strain evidence="5">ATCC 27094</strain>
    </source>
</reference>
<proteinExistence type="predicted"/>
<dbReference type="InterPro" id="IPR002933">
    <property type="entry name" value="Peptidase_M20"/>
</dbReference>
<feature type="domain" description="Peptidase M20 dimerisation" evidence="3">
    <location>
        <begin position="186"/>
        <end position="280"/>
    </location>
</feature>
<dbReference type="PANTHER" id="PTHR11014:SF63">
    <property type="entry name" value="METALLOPEPTIDASE, PUTATIVE (AFU_ORTHOLOGUE AFUA_6G09600)-RELATED"/>
    <property type="match status" value="1"/>
</dbReference>
<evidence type="ECO:0000259" key="3">
    <source>
        <dbReference type="Pfam" id="PF07687"/>
    </source>
</evidence>
<dbReference type="Gene3D" id="3.40.630.10">
    <property type="entry name" value="Zn peptidases"/>
    <property type="match status" value="1"/>
</dbReference>
<feature type="binding site" evidence="2">
    <location>
        <position position="136"/>
    </location>
    <ligand>
        <name>Mn(2+)</name>
        <dbReference type="ChEBI" id="CHEBI:29035"/>
        <label>2</label>
    </ligand>
</feature>
<protein>
    <submittedName>
        <fullName evidence="4">Hippurate hydrolase</fullName>
    </submittedName>
</protein>
<dbReference type="CDD" id="cd05666">
    <property type="entry name" value="M20_Acy1-like"/>
    <property type="match status" value="1"/>
</dbReference>
<feature type="binding site" evidence="2">
    <location>
        <position position="162"/>
    </location>
    <ligand>
        <name>Mn(2+)</name>
        <dbReference type="ChEBI" id="CHEBI:29035"/>
        <label>2</label>
    </ligand>
</feature>
<gene>
    <name evidence="4" type="ORF">SAMN02745126_04283</name>
</gene>
<evidence type="ECO:0000313" key="4">
    <source>
        <dbReference type="EMBL" id="SKA22143.1"/>
    </source>
</evidence>
<dbReference type="InterPro" id="IPR011650">
    <property type="entry name" value="Peptidase_M20_dimer"/>
</dbReference>
<name>A0A1T4S1M7_9HYPH</name>
<sequence length="397" mass="43380">MPVINRIASFHKDMTAWRHDIHKHPETAFEEVRTADVVTGKLKEFGIEVHRGLAKTGVVGVLRSGTSKRAIGLRADMDALDVLETNKFDHASTIPGKMHACGHDGHTVMLLGAAKYLAETKNFDGTVYFIFQPAEENEGGGRVMVEEGLFEKFPCEGVYGMHNIPGVPVGRFAVRPGPMMAAYDIFEIVVQGVGAHGAMPHHGIDPVVVGAHIVTALQSIVARNIDPMDTAVVSTTQIHAGDTWNVIPQECVLRGTVRTFKKPVQDMIERQIEKIARNVAAGFGGEVTKWRYERRYPATVNTTQETEFAAHAAATLVGLENVNRNPTPAMGSEDFAWMLLKKPGCYIWIGNGDGEGSCMVHNPGYDFNDDILPLGASYWATLVEQQLARQAVPQAAE</sequence>
<dbReference type="RefSeq" id="WP_085935953.1">
    <property type="nucleotide sequence ID" value="NZ_FUWJ01000006.1"/>
</dbReference>
<keyword evidence="1 4" id="KW-0378">Hydrolase</keyword>
<dbReference type="FunFam" id="3.30.70.360:FF:000001">
    <property type="entry name" value="N-acetyldiaminopimelate deacetylase"/>
    <property type="match status" value="1"/>
</dbReference>
<keyword evidence="2" id="KW-0464">Manganese</keyword>
<dbReference type="Pfam" id="PF07687">
    <property type="entry name" value="M20_dimer"/>
    <property type="match status" value="1"/>
</dbReference>
<feature type="binding site" evidence="2">
    <location>
        <position position="101"/>
    </location>
    <ligand>
        <name>Mn(2+)</name>
        <dbReference type="ChEBI" id="CHEBI:29035"/>
        <label>2</label>
    </ligand>
</feature>
<comment type="cofactor">
    <cofactor evidence="2">
        <name>Mn(2+)</name>
        <dbReference type="ChEBI" id="CHEBI:29035"/>
    </cofactor>
    <text evidence="2">The Mn(2+) ion enhances activity.</text>
</comment>
<dbReference type="SUPFAM" id="SSF53187">
    <property type="entry name" value="Zn-dependent exopeptidases"/>
    <property type="match status" value="1"/>
</dbReference>